<keyword evidence="4" id="KW-0472">Membrane</keyword>
<accession>A0ABX0ZPT5</accession>
<evidence type="ECO:0000256" key="1">
    <source>
        <dbReference type="ARBA" id="ARBA00004255"/>
    </source>
</evidence>
<dbReference type="EMBL" id="JAATEJ010000005">
    <property type="protein sequence ID" value="NJP43636.1"/>
    <property type="molecule type" value="Genomic_DNA"/>
</dbReference>
<comment type="subcellular location">
    <subcellularLocation>
        <location evidence="1">Golgi apparatus membrane</location>
        <topology evidence="1">Peripheral membrane protein</topology>
        <orientation evidence="1">Cytoplasmic side</orientation>
    </subcellularLocation>
</comment>
<reference evidence="5 6" key="1">
    <citation type="submission" date="2020-03" db="EMBL/GenBank/DDBJ databases">
        <title>WGS of actinomycetes isolated from Thailand.</title>
        <authorList>
            <person name="Thawai C."/>
        </authorList>
    </citation>
    <scope>NUCLEOTIDE SEQUENCE [LARGE SCALE GENOMIC DNA]</scope>
    <source>
        <strain evidence="5 6">PRB2-1</strain>
    </source>
</reference>
<evidence type="ECO:0000256" key="4">
    <source>
        <dbReference type="ARBA" id="ARBA00023136"/>
    </source>
</evidence>
<comment type="caution">
    <text evidence="5">The sequence shown here is derived from an EMBL/GenBank/DDBJ whole genome shotgun (WGS) entry which is preliminary data.</text>
</comment>
<proteinExistence type="predicted"/>
<organism evidence="5 6">
    <name type="scientific">Actinacidiphila epipremni</name>
    <dbReference type="NCBI Taxonomy" id="2053013"/>
    <lineage>
        <taxon>Bacteria</taxon>
        <taxon>Bacillati</taxon>
        <taxon>Actinomycetota</taxon>
        <taxon>Actinomycetes</taxon>
        <taxon>Kitasatosporales</taxon>
        <taxon>Streptomycetaceae</taxon>
        <taxon>Actinacidiphila</taxon>
    </lineage>
</organism>
<name>A0ABX0ZPT5_9ACTN</name>
<evidence type="ECO:0000313" key="5">
    <source>
        <dbReference type="EMBL" id="NJP43636.1"/>
    </source>
</evidence>
<evidence type="ECO:0000256" key="3">
    <source>
        <dbReference type="ARBA" id="ARBA00023121"/>
    </source>
</evidence>
<dbReference type="InterPro" id="IPR038261">
    <property type="entry name" value="GPP34-like_sf"/>
</dbReference>
<dbReference type="RefSeq" id="WP_167982488.1">
    <property type="nucleotide sequence ID" value="NZ_JAATEJ010000005.1"/>
</dbReference>
<dbReference type="Gene3D" id="1.10.3630.10">
    <property type="entry name" value="yeast vps74-n-term truncation variant domain like"/>
    <property type="match status" value="1"/>
</dbReference>
<protein>
    <submittedName>
        <fullName evidence="5">GPP34 family phosphoprotein</fullName>
    </submittedName>
</protein>
<keyword evidence="3" id="KW-0446">Lipid-binding</keyword>
<dbReference type="InterPro" id="IPR008628">
    <property type="entry name" value="GPP34-like"/>
</dbReference>
<evidence type="ECO:0000313" key="6">
    <source>
        <dbReference type="Proteomes" id="UP000734511"/>
    </source>
</evidence>
<keyword evidence="6" id="KW-1185">Reference proteome</keyword>
<dbReference type="Proteomes" id="UP000734511">
    <property type="component" value="Unassembled WGS sequence"/>
</dbReference>
<evidence type="ECO:0000256" key="2">
    <source>
        <dbReference type="ARBA" id="ARBA00023034"/>
    </source>
</evidence>
<dbReference type="Pfam" id="PF05719">
    <property type="entry name" value="GPP34"/>
    <property type="match status" value="1"/>
</dbReference>
<gene>
    <name evidence="5" type="ORF">HCN08_09515</name>
</gene>
<keyword evidence="2" id="KW-0333">Golgi apparatus</keyword>
<sequence>MTTARDLLFVAMDMPSVRPVERGDLSLALAGAELIDLLGLGAAALDGEHVLPGGVPYGGDDPLLGQAAKALRGAGGGSDSPDAQAAGAAGAAGETVEDWLWRRGRGLPEVYLDALEVAGLLSRERRRRFLLLSSSRVVLAESAGRRRAAHRWAADEPTLLALAAAIGISGPPPVPEPPPGPPAAVVTALDHALAELAQERTRRSRRLDEATQTYVRRGY</sequence>